<keyword evidence="5 10" id="KW-0479">Metal-binding</keyword>
<dbReference type="SUPFAM" id="SSF52922">
    <property type="entry name" value="TK C-terminal domain-like"/>
    <property type="match status" value="1"/>
</dbReference>
<evidence type="ECO:0000313" key="12">
    <source>
        <dbReference type="EMBL" id="BDV30469.1"/>
    </source>
</evidence>
<dbReference type="InterPro" id="IPR020826">
    <property type="entry name" value="Transketolase_BS"/>
</dbReference>
<evidence type="ECO:0000259" key="11">
    <source>
        <dbReference type="SMART" id="SM00861"/>
    </source>
</evidence>
<dbReference type="PANTHER" id="PTHR43522">
    <property type="entry name" value="TRANSKETOLASE"/>
    <property type="match status" value="1"/>
</dbReference>
<sequence>MSDLRWDEIDRRAVDTARVLAADAVEKVGNGHPGTAMSLAPAAYLLYQRVLRHDPADTHWLGRDRFILSAGHSSLTQYVQLYLGGFGLELDDLKALRTWGSKTPGHPEFGHTDGVEITTGPLGQGLSSAVGFAYAARYERGLFDPDAAAGTSPFDHFIYVVAGDGDLQEGVTSEASSLAGHQQLGNLIAIYDSNQISIEDDTNVAFTENVAARYEAYGWHVQTVDWKQTGEYVEDVAALHSAIEAAQGVTDKPSLIVLKTIIGWPSPGKQNSGKIHGSALGADELAATKKVLGFDPEQSFVVADDVLARTRSLKDRAAEARAVWQESFDAWASANPDRKALLDRLEARELPGDIADALPVFEAGKDVSTRAASGTVINALAEQLPELWGGSADLAESNLTTIKSGASFIPSEWSTHEWSGDPYGRVLHFGIREHAMGAIVNGIVLHGPTRAFGGTFLIFSDYMRPSVRLAALMNIPSIFVWTHDSVALGEDGPTHQPVEQLATLRAIPNLAVVRPADANETSVVWLELLRRNAGPAGLALTRQNIPVFARGTGEASGDEFGSADLAVKGAYVLAEAPGGTPDVILIATGSEVQLAVSARETLAAEGVNARVVSAPSLEWFAEQDEAYRESVLPKAVTARVSVEAGSPLTWRGIVGDKGRSVAIDHFGASADYKTLFEKFGITADAVVEAARATIQESNA</sequence>
<dbReference type="PANTHER" id="PTHR43522:SF2">
    <property type="entry name" value="TRANSKETOLASE 1-RELATED"/>
    <property type="match status" value="1"/>
</dbReference>
<accession>A0ABM8DY05</accession>
<comment type="similarity">
    <text evidence="1 10">Belongs to the transketolase family.</text>
</comment>
<organism evidence="12 13">
    <name type="scientific">Microbacterium terricola</name>
    <dbReference type="NCBI Taxonomy" id="344163"/>
    <lineage>
        <taxon>Bacteria</taxon>
        <taxon>Bacillati</taxon>
        <taxon>Actinomycetota</taxon>
        <taxon>Actinomycetes</taxon>
        <taxon>Micrococcales</taxon>
        <taxon>Microbacteriaceae</taxon>
        <taxon>Microbacterium</taxon>
    </lineage>
</organism>
<dbReference type="InterPro" id="IPR033247">
    <property type="entry name" value="Transketolase_fam"/>
</dbReference>
<evidence type="ECO:0000313" key="13">
    <source>
        <dbReference type="Proteomes" id="UP001317779"/>
    </source>
</evidence>
<dbReference type="InterPro" id="IPR009014">
    <property type="entry name" value="Transketo_C/PFOR_II"/>
</dbReference>
<dbReference type="Pfam" id="PF22613">
    <property type="entry name" value="Transketolase_C_1"/>
    <property type="match status" value="1"/>
</dbReference>
<comment type="function">
    <text evidence="10">Catalyzes the transfer of a two-carbon ketol group from a ketose donor to an aldose acceptor, via a covalent intermediate with the cofactor thiamine pyrophosphate.</text>
</comment>
<evidence type="ECO:0000256" key="2">
    <source>
        <dbReference type="ARBA" id="ARBA00011738"/>
    </source>
</evidence>
<keyword evidence="7 10" id="KW-0786">Thiamine pyrophosphate</keyword>
<dbReference type="Gene3D" id="3.40.50.970">
    <property type="match status" value="2"/>
</dbReference>
<dbReference type="InterPro" id="IPR005478">
    <property type="entry name" value="Transketolase_bac-like"/>
</dbReference>
<reference evidence="12 13" key="1">
    <citation type="submission" date="2022-12" db="EMBL/GenBank/DDBJ databases">
        <title>Microbacterium terricola strain KV-448 chromosome, complete genome.</title>
        <authorList>
            <person name="Oshima T."/>
            <person name="Moriya T."/>
            <person name="Bessho Y."/>
        </authorList>
    </citation>
    <scope>NUCLEOTIDE SEQUENCE [LARGE SCALE GENOMIC DNA]</scope>
    <source>
        <strain evidence="12 13">KV-448</strain>
    </source>
</reference>
<evidence type="ECO:0000256" key="5">
    <source>
        <dbReference type="ARBA" id="ARBA00022723"/>
    </source>
</evidence>
<dbReference type="InterPro" id="IPR055152">
    <property type="entry name" value="Transketolase-like_C_2"/>
</dbReference>
<comment type="cofactor">
    <cofactor evidence="10">
        <name>Mg(2+)</name>
        <dbReference type="ChEBI" id="CHEBI:18420"/>
    </cofactor>
    <cofactor evidence="10">
        <name>Ca(2+)</name>
        <dbReference type="ChEBI" id="CHEBI:29108"/>
    </cofactor>
    <cofactor evidence="10">
        <name>Mn(2+)</name>
        <dbReference type="ChEBI" id="CHEBI:29035"/>
    </cofactor>
    <cofactor evidence="10">
        <name>Co(2+)</name>
        <dbReference type="ChEBI" id="CHEBI:48828"/>
    </cofactor>
    <text evidence="10">Binds 1 Mg(2+) ion per subunit. Can also utilize other divalent metal cations, such as Ca(2+), Mn(2+) and Co(2+).</text>
</comment>
<dbReference type="RefSeq" id="WP_263795661.1">
    <property type="nucleotide sequence ID" value="NZ_AP027141.1"/>
</dbReference>
<keyword evidence="13" id="KW-1185">Reference proteome</keyword>
<feature type="domain" description="Transketolase-like pyrimidine-binding" evidence="11">
    <location>
        <begin position="367"/>
        <end position="547"/>
    </location>
</feature>
<dbReference type="InterPro" id="IPR005475">
    <property type="entry name" value="Transketolase-like_Pyr-bd"/>
</dbReference>
<keyword evidence="4 10" id="KW-0808">Transferase</keyword>
<dbReference type="EC" id="2.2.1.1" evidence="3 9"/>
<keyword evidence="6 10" id="KW-0460">Magnesium</keyword>
<dbReference type="SMART" id="SM00861">
    <property type="entry name" value="Transket_pyr"/>
    <property type="match status" value="1"/>
</dbReference>
<dbReference type="InterPro" id="IPR005474">
    <property type="entry name" value="Transketolase_N"/>
</dbReference>
<dbReference type="Pfam" id="PF02779">
    <property type="entry name" value="Transket_pyr"/>
    <property type="match status" value="1"/>
</dbReference>
<dbReference type="CDD" id="cd02012">
    <property type="entry name" value="TPP_TK"/>
    <property type="match status" value="1"/>
</dbReference>
<evidence type="ECO:0000256" key="8">
    <source>
        <dbReference type="ARBA" id="ARBA00049473"/>
    </source>
</evidence>
<gene>
    <name evidence="12" type="ORF">Microterr_11290</name>
</gene>
<evidence type="ECO:0000256" key="6">
    <source>
        <dbReference type="ARBA" id="ARBA00022842"/>
    </source>
</evidence>
<evidence type="ECO:0000256" key="4">
    <source>
        <dbReference type="ARBA" id="ARBA00022679"/>
    </source>
</evidence>
<name>A0ABM8DY05_9MICO</name>
<dbReference type="NCBIfam" id="TIGR00232">
    <property type="entry name" value="tktlase_bact"/>
    <property type="match status" value="1"/>
</dbReference>
<evidence type="ECO:0000256" key="10">
    <source>
        <dbReference type="RuleBase" id="RU004996"/>
    </source>
</evidence>
<evidence type="ECO:0000256" key="9">
    <source>
        <dbReference type="NCBIfam" id="TIGR00232"/>
    </source>
</evidence>
<dbReference type="PROSITE" id="PS00801">
    <property type="entry name" value="TRANSKETOLASE_1"/>
    <property type="match status" value="1"/>
</dbReference>
<dbReference type="CDD" id="cd07033">
    <property type="entry name" value="TPP_PYR_DXS_TK_like"/>
    <property type="match status" value="1"/>
</dbReference>
<dbReference type="Pfam" id="PF00456">
    <property type="entry name" value="Transketolase_N"/>
    <property type="match status" value="1"/>
</dbReference>
<dbReference type="SUPFAM" id="SSF52518">
    <property type="entry name" value="Thiamin diphosphate-binding fold (THDP-binding)"/>
    <property type="match status" value="2"/>
</dbReference>
<comment type="subunit">
    <text evidence="2 10">Homodimer.</text>
</comment>
<proteinExistence type="inferred from homology"/>
<dbReference type="Gene3D" id="3.40.50.920">
    <property type="match status" value="1"/>
</dbReference>
<comment type="catalytic activity">
    <reaction evidence="8 10">
        <text>D-sedoheptulose 7-phosphate + D-glyceraldehyde 3-phosphate = aldehydo-D-ribose 5-phosphate + D-xylulose 5-phosphate</text>
        <dbReference type="Rhea" id="RHEA:10508"/>
        <dbReference type="ChEBI" id="CHEBI:57483"/>
        <dbReference type="ChEBI" id="CHEBI:57737"/>
        <dbReference type="ChEBI" id="CHEBI:58273"/>
        <dbReference type="ChEBI" id="CHEBI:59776"/>
        <dbReference type="EC" id="2.2.1.1"/>
    </reaction>
</comment>
<evidence type="ECO:0000256" key="1">
    <source>
        <dbReference type="ARBA" id="ARBA00007131"/>
    </source>
</evidence>
<comment type="cofactor">
    <cofactor evidence="10">
        <name>thiamine diphosphate</name>
        <dbReference type="ChEBI" id="CHEBI:58937"/>
    </cofactor>
    <text evidence="10">Binds 1 thiamine pyrophosphate per subunit.</text>
</comment>
<dbReference type="EMBL" id="AP027141">
    <property type="protein sequence ID" value="BDV30469.1"/>
    <property type="molecule type" value="Genomic_DNA"/>
</dbReference>
<dbReference type="InterPro" id="IPR029061">
    <property type="entry name" value="THDP-binding"/>
</dbReference>
<dbReference type="InterPro" id="IPR049557">
    <property type="entry name" value="Transketolase_CS"/>
</dbReference>
<protein>
    <recommendedName>
        <fullName evidence="3 9">Transketolase</fullName>
        <ecNumber evidence="3 9">2.2.1.1</ecNumber>
    </recommendedName>
</protein>
<dbReference type="PROSITE" id="PS00802">
    <property type="entry name" value="TRANSKETOLASE_2"/>
    <property type="match status" value="1"/>
</dbReference>
<evidence type="ECO:0000256" key="3">
    <source>
        <dbReference type="ARBA" id="ARBA00013152"/>
    </source>
</evidence>
<keyword evidence="10" id="KW-0106">Calcium</keyword>
<evidence type="ECO:0000256" key="7">
    <source>
        <dbReference type="ARBA" id="ARBA00023052"/>
    </source>
</evidence>
<dbReference type="Proteomes" id="UP001317779">
    <property type="component" value="Chromosome"/>
</dbReference>